<protein>
    <submittedName>
        <fullName evidence="4">PP2C family protein-serine/threonine phosphatase</fullName>
        <ecNumber evidence="4">3.1.3.16</ecNumber>
    </submittedName>
</protein>
<evidence type="ECO:0000313" key="4">
    <source>
        <dbReference type="EMBL" id="MFD1053528.1"/>
    </source>
</evidence>
<keyword evidence="1 4" id="KW-0378">Hydrolase</keyword>
<reference evidence="5" key="1">
    <citation type="journal article" date="2019" name="Int. J. Syst. Evol. Microbiol.">
        <title>The Global Catalogue of Microorganisms (GCM) 10K type strain sequencing project: providing services to taxonomists for standard genome sequencing and annotation.</title>
        <authorList>
            <consortium name="The Broad Institute Genomics Platform"/>
            <consortium name="The Broad Institute Genome Sequencing Center for Infectious Disease"/>
            <person name="Wu L."/>
            <person name="Ma J."/>
        </authorList>
    </citation>
    <scope>NUCLEOTIDE SEQUENCE [LARGE SCALE GENOMIC DNA]</scope>
    <source>
        <strain evidence="5">CCUG 57508</strain>
    </source>
</reference>
<comment type="caution">
    <text evidence="4">The sequence shown here is derived from an EMBL/GenBank/DDBJ whole genome shotgun (WGS) entry which is preliminary data.</text>
</comment>
<dbReference type="GO" id="GO:0004722">
    <property type="term" value="F:protein serine/threonine phosphatase activity"/>
    <property type="evidence" value="ECO:0007669"/>
    <property type="project" value="UniProtKB-EC"/>
</dbReference>
<sequence>MEQIRASDDLLADVLDAAENASPLDAVEAVTATLTRRLAASTAFFLIADMAGGALVRMSHGSSDSALALQGLGGEEGLLRLDNGEQSVAVPITAGGPVEAALRTQTVQVFPAARPRADEPSGCVVLAPVTERGEVLGLLQISLPGDPDAPALSEIVRIAHVLAFVILANRRHTDLFERAERSALFSLPAEIQRRLLPPAFSCEAGAFTLAAWLEPSASVGGDTFDYSLGRDVLHLSLTDSMGHGVPSALTATLCVGSLRNTRRRGGSLTDQASTANLALCEHAAANGAENFATGLLGRLDLMSGRLALINAGHVAPYLWRDGAVAAVTLDADIPLGMFPETRYRCTDLALRPRDRLVLVTDGMLERNAASFDLRAEIARTRTLHPREASRRLTGLMLEHCRQALADDATVMVLDWHGGHGQSRRTVAGAEQWRASADRSVHEPSSSNA</sequence>
<dbReference type="Pfam" id="PF07228">
    <property type="entry name" value="SpoIIE"/>
    <property type="match status" value="1"/>
</dbReference>
<dbReference type="Proteomes" id="UP001597046">
    <property type="component" value="Unassembled WGS sequence"/>
</dbReference>
<dbReference type="InterPro" id="IPR036457">
    <property type="entry name" value="PPM-type-like_dom_sf"/>
</dbReference>
<evidence type="ECO:0000259" key="3">
    <source>
        <dbReference type="SMART" id="SM00331"/>
    </source>
</evidence>
<feature type="domain" description="PPM-type phosphatase" evidence="3">
    <location>
        <begin position="204"/>
        <end position="415"/>
    </location>
</feature>
<evidence type="ECO:0000256" key="2">
    <source>
        <dbReference type="SAM" id="MobiDB-lite"/>
    </source>
</evidence>
<dbReference type="RefSeq" id="WP_386051085.1">
    <property type="nucleotide sequence ID" value="NZ_JBHTKH010000002.1"/>
</dbReference>
<evidence type="ECO:0000313" key="5">
    <source>
        <dbReference type="Proteomes" id="UP001597046"/>
    </source>
</evidence>
<dbReference type="InterPro" id="IPR001932">
    <property type="entry name" value="PPM-type_phosphatase-like_dom"/>
</dbReference>
<dbReference type="PANTHER" id="PTHR43156">
    <property type="entry name" value="STAGE II SPORULATION PROTEIN E-RELATED"/>
    <property type="match status" value="1"/>
</dbReference>
<dbReference type="EMBL" id="JBHTKH010000002">
    <property type="protein sequence ID" value="MFD1053528.1"/>
    <property type="molecule type" value="Genomic_DNA"/>
</dbReference>
<organism evidence="4 5">
    <name type="scientific">Terrabacter terrigena</name>
    <dbReference type="NCBI Taxonomy" id="574718"/>
    <lineage>
        <taxon>Bacteria</taxon>
        <taxon>Bacillati</taxon>
        <taxon>Actinomycetota</taxon>
        <taxon>Actinomycetes</taxon>
        <taxon>Micrococcales</taxon>
        <taxon>Intrasporangiaceae</taxon>
        <taxon>Terrabacter</taxon>
    </lineage>
</organism>
<dbReference type="SMART" id="SM00331">
    <property type="entry name" value="PP2C_SIG"/>
    <property type="match status" value="1"/>
</dbReference>
<dbReference type="SUPFAM" id="SSF81606">
    <property type="entry name" value="PP2C-like"/>
    <property type="match status" value="1"/>
</dbReference>
<evidence type="ECO:0000256" key="1">
    <source>
        <dbReference type="ARBA" id="ARBA00022801"/>
    </source>
</evidence>
<dbReference type="Gene3D" id="3.60.40.10">
    <property type="entry name" value="PPM-type phosphatase domain"/>
    <property type="match status" value="1"/>
</dbReference>
<proteinExistence type="predicted"/>
<dbReference type="InterPro" id="IPR052016">
    <property type="entry name" value="Bact_Sigma-Reg"/>
</dbReference>
<dbReference type="EC" id="3.1.3.16" evidence="4"/>
<accession>A0ABW3MS46</accession>
<gene>
    <name evidence="4" type="ORF">ACFQ2V_04345</name>
</gene>
<keyword evidence="5" id="KW-1185">Reference proteome</keyword>
<dbReference type="PANTHER" id="PTHR43156:SF2">
    <property type="entry name" value="STAGE II SPORULATION PROTEIN E"/>
    <property type="match status" value="1"/>
</dbReference>
<feature type="region of interest" description="Disordered" evidence="2">
    <location>
        <begin position="424"/>
        <end position="448"/>
    </location>
</feature>
<name>A0ABW3MS46_9MICO</name>